<name>A0A918QX76_9ACTN</name>
<feature type="transmembrane region" description="Helical" evidence="1">
    <location>
        <begin position="251"/>
        <end position="272"/>
    </location>
</feature>
<evidence type="ECO:0000313" key="4">
    <source>
        <dbReference type="Proteomes" id="UP000634660"/>
    </source>
</evidence>
<dbReference type="Proteomes" id="UP000634660">
    <property type="component" value="Unassembled WGS sequence"/>
</dbReference>
<gene>
    <name evidence="3" type="ORF">GCM10010371_35620</name>
</gene>
<evidence type="ECO:0000259" key="2">
    <source>
        <dbReference type="Pfam" id="PF04235"/>
    </source>
</evidence>
<accession>A0A918QX76</accession>
<feature type="transmembrane region" description="Helical" evidence="1">
    <location>
        <begin position="325"/>
        <end position="344"/>
    </location>
</feature>
<keyword evidence="1" id="KW-1133">Transmembrane helix</keyword>
<evidence type="ECO:0000313" key="3">
    <source>
        <dbReference type="EMBL" id="GGZ72575.1"/>
    </source>
</evidence>
<evidence type="ECO:0000256" key="1">
    <source>
        <dbReference type="SAM" id="Phobius"/>
    </source>
</evidence>
<feature type="transmembrane region" description="Helical" evidence="1">
    <location>
        <begin position="284"/>
        <end position="305"/>
    </location>
</feature>
<proteinExistence type="predicted"/>
<dbReference type="PANTHER" id="PTHR30590:SF2">
    <property type="entry name" value="INNER MEMBRANE PROTEIN"/>
    <property type="match status" value="1"/>
</dbReference>
<dbReference type="Pfam" id="PF04235">
    <property type="entry name" value="DUF418"/>
    <property type="match status" value="1"/>
</dbReference>
<reference evidence="3" key="1">
    <citation type="journal article" date="2014" name="Int. J. Syst. Evol. Microbiol.">
        <title>Complete genome sequence of Corynebacterium casei LMG S-19264T (=DSM 44701T), isolated from a smear-ripened cheese.</title>
        <authorList>
            <consortium name="US DOE Joint Genome Institute (JGI-PGF)"/>
            <person name="Walter F."/>
            <person name="Albersmeier A."/>
            <person name="Kalinowski J."/>
            <person name="Ruckert C."/>
        </authorList>
    </citation>
    <scope>NUCLEOTIDE SEQUENCE</scope>
    <source>
        <strain evidence="3">JCM 4834</strain>
    </source>
</reference>
<dbReference type="PANTHER" id="PTHR30590">
    <property type="entry name" value="INNER MEMBRANE PROTEIN"/>
    <property type="match status" value="1"/>
</dbReference>
<feature type="transmembrane region" description="Helical" evidence="1">
    <location>
        <begin position="151"/>
        <end position="170"/>
    </location>
</feature>
<feature type="transmembrane region" description="Helical" evidence="1">
    <location>
        <begin position="100"/>
        <end position="117"/>
    </location>
</feature>
<dbReference type="InterPro" id="IPR007349">
    <property type="entry name" value="DUF418"/>
</dbReference>
<feature type="domain" description="DUF418" evidence="2">
    <location>
        <begin position="233"/>
        <end position="392"/>
    </location>
</feature>
<dbReference type="EMBL" id="BMVX01000012">
    <property type="protein sequence ID" value="GGZ72575.1"/>
    <property type="molecule type" value="Genomic_DNA"/>
</dbReference>
<feature type="transmembrane region" description="Helical" evidence="1">
    <location>
        <begin position="21"/>
        <end position="43"/>
    </location>
</feature>
<feature type="transmembrane region" description="Helical" evidence="1">
    <location>
        <begin position="123"/>
        <end position="139"/>
    </location>
</feature>
<dbReference type="InterPro" id="IPR052529">
    <property type="entry name" value="Bact_Transport_Assoc"/>
</dbReference>
<feature type="transmembrane region" description="Helical" evidence="1">
    <location>
        <begin position="350"/>
        <end position="369"/>
    </location>
</feature>
<protein>
    <recommendedName>
        <fullName evidence="2">DUF418 domain-containing protein</fullName>
    </recommendedName>
</protein>
<feature type="transmembrane region" description="Helical" evidence="1">
    <location>
        <begin position="211"/>
        <end position="231"/>
    </location>
</feature>
<organism evidence="3 4">
    <name type="scientific">Streptomyces subrutilus</name>
    <dbReference type="NCBI Taxonomy" id="36818"/>
    <lineage>
        <taxon>Bacteria</taxon>
        <taxon>Bacillati</taxon>
        <taxon>Actinomycetota</taxon>
        <taxon>Actinomycetes</taxon>
        <taxon>Kitasatosporales</taxon>
        <taxon>Streptomycetaceae</taxon>
        <taxon>Streptomyces</taxon>
    </lineage>
</organism>
<comment type="caution">
    <text evidence="3">The sequence shown here is derived from an EMBL/GenBank/DDBJ whole genome shotgun (WGS) entry which is preliminary data.</text>
</comment>
<keyword evidence="1" id="KW-0472">Membrane</keyword>
<reference evidence="3" key="2">
    <citation type="submission" date="2020-09" db="EMBL/GenBank/DDBJ databases">
        <authorList>
            <person name="Sun Q."/>
            <person name="Ohkuma M."/>
        </authorList>
    </citation>
    <scope>NUCLEOTIDE SEQUENCE</scope>
    <source>
        <strain evidence="3">JCM 4834</strain>
    </source>
</reference>
<sequence>MTAVVAHTRPVRSRMAEIDALRGFALLGILLVNAAMMAGPYGLGSVHDPGASALDRTVEGVLQTFVVGKFYLMFSFLFGYSFTLQLAAADRAAARPVPRLLRRSLGLLALGVLHAVLLYVGDILITYAVLGLVLVAARGCSPRAARRAAGLLYGCTSALMLLVGSVSLFLSDAESADLDAELAADFPGLTAGYRGDAAAVLRTNLDQLPDALLASLLMSGFVLAAFLVGLYCGKLRLLADAAVDRTRLRRVCLLGAAAGLPGGLFMALTASGPLGARWTALGQVVGMVTAPALTAAYVCGTLLLLRGPRGARLTALLAPAGRMALTNYLSQSLVMALVFTGYGLALYDRLPPAVVTAGACALYGVQLALSTRLMTRFRYGPVEWLLRAVTVGHAPGRERGGP</sequence>
<keyword evidence="1" id="KW-0812">Transmembrane</keyword>
<dbReference type="AlphaFoldDB" id="A0A918QX76"/>